<evidence type="ECO:0000313" key="3">
    <source>
        <dbReference type="Proteomes" id="UP000270299"/>
    </source>
</evidence>
<dbReference type="Pfam" id="PF02811">
    <property type="entry name" value="PHP"/>
    <property type="match status" value="1"/>
</dbReference>
<proteinExistence type="predicted"/>
<dbReference type="GO" id="GO:0005829">
    <property type="term" value="C:cytosol"/>
    <property type="evidence" value="ECO:0007669"/>
    <property type="project" value="TreeGrafter"/>
</dbReference>
<gene>
    <name evidence="2" type="ORF">D9V29_09345</name>
</gene>
<dbReference type="OrthoDB" id="8279407at2"/>
<dbReference type="Gene3D" id="3.20.20.140">
    <property type="entry name" value="Metal-dependent hydrolases"/>
    <property type="match status" value="1"/>
</dbReference>
<dbReference type="SUPFAM" id="SSF89550">
    <property type="entry name" value="PHP domain-like"/>
    <property type="match status" value="1"/>
</dbReference>
<dbReference type="Proteomes" id="UP000270299">
    <property type="component" value="Unassembled WGS sequence"/>
</dbReference>
<sequence length="242" mass="25358">MTAAGLLKGDHHVHSTFSDDAASTLAENVSAAHARGLTRLRLVDHVRESTPWLPDFLRATRELTVPDGMTVITGVEVKILDASGRLDVPPSLRFGAGGIDAVLIADHQFPGTDGPWSPRETRERIESGMAATDAVDLLIGALVASMESVPSAQLAHCFSILPKIGLSEDDLSDEHLSVWASAAARTGTLIEVNEKWLCPGSRALKAALAAGAELVASTDSHTAGDVGVYRGVQQLLLGAGIS</sequence>
<dbReference type="InterPro" id="IPR003141">
    <property type="entry name" value="Pol/His_phosphatase_N"/>
</dbReference>
<evidence type="ECO:0000259" key="1">
    <source>
        <dbReference type="SMART" id="SM00481"/>
    </source>
</evidence>
<dbReference type="GO" id="GO:0042578">
    <property type="term" value="F:phosphoric ester hydrolase activity"/>
    <property type="evidence" value="ECO:0007669"/>
    <property type="project" value="TreeGrafter"/>
</dbReference>
<dbReference type="InterPro" id="IPR004013">
    <property type="entry name" value="PHP_dom"/>
</dbReference>
<protein>
    <submittedName>
        <fullName evidence="2">Histidinol-phosphatase</fullName>
    </submittedName>
</protein>
<dbReference type="InterPro" id="IPR016195">
    <property type="entry name" value="Pol/histidinol_Pase-like"/>
</dbReference>
<dbReference type="PANTHER" id="PTHR36928">
    <property type="entry name" value="PHOSPHATASE YCDX-RELATED"/>
    <property type="match status" value="1"/>
</dbReference>
<name>A0A3L6ZS46_9MICO</name>
<dbReference type="SMART" id="SM00481">
    <property type="entry name" value="POLIIIAc"/>
    <property type="match status" value="1"/>
</dbReference>
<dbReference type="InterPro" id="IPR050243">
    <property type="entry name" value="PHP_phosphatase"/>
</dbReference>
<reference evidence="2 3" key="1">
    <citation type="submission" date="2018-10" db="EMBL/GenBank/DDBJ databases">
        <authorList>
            <person name="Li J."/>
        </authorList>
    </citation>
    <scope>NUCLEOTIDE SEQUENCE [LARGE SCALE GENOMIC DNA]</scope>
    <source>
        <strain evidence="2 3">CCTCC AB209002</strain>
    </source>
</reference>
<dbReference type="EMBL" id="RCUV01000009">
    <property type="protein sequence ID" value="RLP70697.1"/>
    <property type="molecule type" value="Genomic_DNA"/>
</dbReference>
<accession>A0A3L6ZS46</accession>
<feature type="domain" description="Polymerase/histidinol phosphatase N-terminal" evidence="1">
    <location>
        <begin position="9"/>
        <end position="81"/>
    </location>
</feature>
<evidence type="ECO:0000313" key="2">
    <source>
        <dbReference type="EMBL" id="RLP70697.1"/>
    </source>
</evidence>
<dbReference type="PANTHER" id="PTHR36928:SF1">
    <property type="entry name" value="PHOSPHATASE YCDX-RELATED"/>
    <property type="match status" value="1"/>
</dbReference>
<comment type="caution">
    <text evidence="2">The sequence shown here is derived from an EMBL/GenBank/DDBJ whole genome shotgun (WGS) entry which is preliminary data.</text>
</comment>
<dbReference type="GO" id="GO:0008270">
    <property type="term" value="F:zinc ion binding"/>
    <property type="evidence" value="ECO:0007669"/>
    <property type="project" value="TreeGrafter"/>
</dbReference>
<dbReference type="AlphaFoldDB" id="A0A3L6ZS46"/>
<organism evidence="2 3">
    <name type="scientific">Mycetocola manganoxydans</name>
    <dbReference type="NCBI Taxonomy" id="699879"/>
    <lineage>
        <taxon>Bacteria</taxon>
        <taxon>Bacillati</taxon>
        <taxon>Actinomycetota</taxon>
        <taxon>Actinomycetes</taxon>
        <taxon>Micrococcales</taxon>
        <taxon>Microbacteriaceae</taxon>
        <taxon>Mycetocola</taxon>
    </lineage>
</organism>
<dbReference type="RefSeq" id="WP_121673058.1">
    <property type="nucleotide sequence ID" value="NZ_BMXM01000006.1"/>
</dbReference>
<keyword evidence="3" id="KW-1185">Reference proteome</keyword>